<dbReference type="SMART" id="SM00857">
    <property type="entry name" value="Resolvase"/>
    <property type="match status" value="1"/>
</dbReference>
<dbReference type="Gene3D" id="3.90.1750.20">
    <property type="entry name" value="Putative Large Serine Recombinase, Chain B, Domain 2"/>
    <property type="match status" value="1"/>
</dbReference>
<keyword evidence="5" id="KW-1185">Reference proteome</keyword>
<dbReference type="Pfam" id="PF13408">
    <property type="entry name" value="Zn_ribbon_recom"/>
    <property type="match status" value="1"/>
</dbReference>
<dbReference type="GO" id="GO:0000150">
    <property type="term" value="F:DNA strand exchange activity"/>
    <property type="evidence" value="ECO:0007669"/>
    <property type="project" value="InterPro"/>
</dbReference>
<dbReference type="PANTHER" id="PTHR30461">
    <property type="entry name" value="DNA-INVERTASE FROM LAMBDOID PROPHAGE"/>
    <property type="match status" value="1"/>
</dbReference>
<dbReference type="Proteomes" id="UP000095743">
    <property type="component" value="Chromosome"/>
</dbReference>
<dbReference type="InterPro" id="IPR050639">
    <property type="entry name" value="SSR_resolvase"/>
</dbReference>
<dbReference type="EMBL" id="CP017269">
    <property type="protein sequence ID" value="AOT72363.1"/>
    <property type="molecule type" value="Genomic_DNA"/>
</dbReference>
<dbReference type="KEGG" id="gfe:Gferi_24125"/>
<feature type="domain" description="Recombinase" evidence="3">
    <location>
        <begin position="165"/>
        <end position="305"/>
    </location>
</feature>
<dbReference type="STRING" id="1424294.Gferi_24125"/>
<dbReference type="PROSITE" id="PS51737">
    <property type="entry name" value="RECOMBINASE_DNA_BIND"/>
    <property type="match status" value="1"/>
</dbReference>
<dbReference type="InterPro" id="IPR006119">
    <property type="entry name" value="Resolv_N"/>
</dbReference>
<evidence type="ECO:0008006" key="6">
    <source>
        <dbReference type="Google" id="ProtNLM"/>
    </source>
</evidence>
<dbReference type="InterPro" id="IPR011109">
    <property type="entry name" value="DNA_bind_recombinase_dom"/>
</dbReference>
<feature type="coiled-coil region" evidence="1">
    <location>
        <begin position="392"/>
        <end position="454"/>
    </location>
</feature>
<keyword evidence="1" id="KW-0175">Coiled coil</keyword>
<dbReference type="PANTHER" id="PTHR30461:SF23">
    <property type="entry name" value="DNA RECOMBINASE-RELATED"/>
    <property type="match status" value="1"/>
</dbReference>
<evidence type="ECO:0000259" key="3">
    <source>
        <dbReference type="PROSITE" id="PS51737"/>
    </source>
</evidence>
<evidence type="ECO:0000313" key="4">
    <source>
        <dbReference type="EMBL" id="AOT72363.1"/>
    </source>
</evidence>
<dbReference type="RefSeq" id="WP_069980672.1">
    <property type="nucleotide sequence ID" value="NZ_CP017269.1"/>
</dbReference>
<gene>
    <name evidence="4" type="ORF">Gferi_24125</name>
</gene>
<evidence type="ECO:0000313" key="5">
    <source>
        <dbReference type="Proteomes" id="UP000095743"/>
    </source>
</evidence>
<dbReference type="InterPro" id="IPR025827">
    <property type="entry name" value="Zn_ribbon_recom_dom"/>
</dbReference>
<dbReference type="OrthoDB" id="9804620at2"/>
<organism evidence="4 5">
    <name type="scientific">Geosporobacter ferrireducens</name>
    <dbReference type="NCBI Taxonomy" id="1424294"/>
    <lineage>
        <taxon>Bacteria</taxon>
        <taxon>Bacillati</taxon>
        <taxon>Bacillota</taxon>
        <taxon>Clostridia</taxon>
        <taxon>Peptostreptococcales</taxon>
        <taxon>Thermotaleaceae</taxon>
        <taxon>Geosporobacter</taxon>
    </lineage>
</organism>
<accession>A0A1D8GN95</accession>
<dbReference type="Pfam" id="PF00239">
    <property type="entry name" value="Resolvase"/>
    <property type="match status" value="1"/>
</dbReference>
<evidence type="ECO:0000256" key="1">
    <source>
        <dbReference type="SAM" id="Coils"/>
    </source>
</evidence>
<dbReference type="InterPro" id="IPR038109">
    <property type="entry name" value="DNA_bind_recomb_sf"/>
</dbReference>
<dbReference type="SUPFAM" id="SSF53041">
    <property type="entry name" value="Resolvase-like"/>
    <property type="match status" value="1"/>
</dbReference>
<feature type="domain" description="Resolvase/invertase-type recombinase catalytic" evidence="2">
    <location>
        <begin position="5"/>
        <end position="157"/>
    </location>
</feature>
<reference evidence="4 5" key="1">
    <citation type="submission" date="2016-09" db="EMBL/GenBank/DDBJ databases">
        <title>Genomic analysis reveals versatility of anaerobic energy metabolism of Geosporobacter ferrireducens IRF9 of phylum Firmicutes.</title>
        <authorList>
            <person name="Kim S.-J."/>
        </authorList>
    </citation>
    <scope>NUCLEOTIDE SEQUENCE [LARGE SCALE GENOMIC DNA]</scope>
    <source>
        <strain evidence="4 5">IRF9</strain>
    </source>
</reference>
<dbReference type="AlphaFoldDB" id="A0A1D8GN95"/>
<sequence>MKIWYVGIYARVSTTKDEQKDSIQTQIQSLQEWIRKSNQGNLERYEVVKTFQDHGISGATFERDDFDEMKKYIEQGKINMVLTRDLSRLGRNYILAGYYLEDYFKINNIRFVSVLDHVDTVDEINDIVPFKNVLNEMYIKDCSRRSRDGLKQRMIRGSYIGSKPPYGYMKMIIEENGQKTIKLVPAEDETTVVVKEIFQLYLKGWGYTRIANQLNDREIPSPASRIGFPLSKWYRWNENGVKSILTNPKYGGIMVQGQYKKISYKLKKTVKLPQENWIYSGEFQGIVSKDVFLKVQEEMENRRSSGIKKQEKAYLFSHKIICGDCGGAMGYQKKYQGYRCINGQRGGNRCTSHSIKEDFLLLKIKEDIQSYSEKLKIEKTVHRMDFSVNKKKEGIQVRLTETEDQLKRIEGKLKKLYEDRLEEHISKELFLNFSKEIEEKRKMLLKKKDLLQEQLTSVNHDMDQWREGLRERIKELFTFKKPTNGFIDKLIKEIIVFESKDKQGRIIEIHYKFRDPV</sequence>
<dbReference type="GO" id="GO:0003677">
    <property type="term" value="F:DNA binding"/>
    <property type="evidence" value="ECO:0007669"/>
    <property type="project" value="InterPro"/>
</dbReference>
<dbReference type="Pfam" id="PF07508">
    <property type="entry name" value="Recombinase"/>
    <property type="match status" value="1"/>
</dbReference>
<dbReference type="InterPro" id="IPR036162">
    <property type="entry name" value="Resolvase-like_N_sf"/>
</dbReference>
<proteinExistence type="predicted"/>
<evidence type="ECO:0000259" key="2">
    <source>
        <dbReference type="PROSITE" id="PS51736"/>
    </source>
</evidence>
<dbReference type="Gene3D" id="3.40.50.1390">
    <property type="entry name" value="Resolvase, N-terminal catalytic domain"/>
    <property type="match status" value="1"/>
</dbReference>
<protein>
    <recommendedName>
        <fullName evidence="6">Recombinase</fullName>
    </recommendedName>
</protein>
<dbReference type="PROSITE" id="PS51736">
    <property type="entry name" value="RECOMBINASES_3"/>
    <property type="match status" value="1"/>
</dbReference>
<name>A0A1D8GN95_9FIRM</name>